<proteinExistence type="predicted"/>
<evidence type="ECO:0000313" key="3">
    <source>
        <dbReference type="Proteomes" id="UP000284706"/>
    </source>
</evidence>
<dbReference type="Proteomes" id="UP000284706">
    <property type="component" value="Unassembled WGS sequence"/>
</dbReference>
<reference evidence="2 3" key="1">
    <citation type="journal article" date="2018" name="Evol. Lett.">
        <title>Horizontal gene cluster transfer increased hallucinogenic mushroom diversity.</title>
        <authorList>
            <person name="Reynolds H.T."/>
            <person name="Vijayakumar V."/>
            <person name="Gluck-Thaler E."/>
            <person name="Korotkin H.B."/>
            <person name="Matheny P.B."/>
            <person name="Slot J.C."/>
        </authorList>
    </citation>
    <scope>NUCLEOTIDE SEQUENCE [LARGE SCALE GENOMIC DNA]</scope>
    <source>
        <strain evidence="2 3">SRW20</strain>
    </source>
</reference>
<keyword evidence="3" id="KW-1185">Reference proteome</keyword>
<dbReference type="STRING" id="231916.A0A409X1N5"/>
<feature type="compositionally biased region" description="Low complexity" evidence="1">
    <location>
        <begin position="327"/>
        <end position="338"/>
    </location>
</feature>
<dbReference type="InParanoid" id="A0A409X1N5"/>
<feature type="region of interest" description="Disordered" evidence="1">
    <location>
        <begin position="268"/>
        <end position="353"/>
    </location>
</feature>
<dbReference type="OrthoDB" id="3034725at2759"/>
<name>A0A409X1N5_9AGAR</name>
<gene>
    <name evidence="2" type="ORF">CVT26_004335</name>
</gene>
<organism evidence="2 3">
    <name type="scientific">Gymnopilus dilepis</name>
    <dbReference type="NCBI Taxonomy" id="231916"/>
    <lineage>
        <taxon>Eukaryota</taxon>
        <taxon>Fungi</taxon>
        <taxon>Dikarya</taxon>
        <taxon>Basidiomycota</taxon>
        <taxon>Agaricomycotina</taxon>
        <taxon>Agaricomycetes</taxon>
        <taxon>Agaricomycetidae</taxon>
        <taxon>Agaricales</taxon>
        <taxon>Agaricineae</taxon>
        <taxon>Hymenogastraceae</taxon>
        <taxon>Gymnopilus</taxon>
    </lineage>
</organism>
<dbReference type="EMBL" id="NHYE01004432">
    <property type="protein sequence ID" value="PPQ84651.1"/>
    <property type="molecule type" value="Genomic_DNA"/>
</dbReference>
<protein>
    <submittedName>
        <fullName evidence="2">Uncharacterized protein</fullName>
    </submittedName>
</protein>
<evidence type="ECO:0000256" key="1">
    <source>
        <dbReference type="SAM" id="MobiDB-lite"/>
    </source>
</evidence>
<accession>A0A409X1N5</accession>
<feature type="compositionally biased region" description="Acidic residues" evidence="1">
    <location>
        <begin position="274"/>
        <end position="284"/>
    </location>
</feature>
<comment type="caution">
    <text evidence="2">The sequence shown here is derived from an EMBL/GenBank/DDBJ whole genome shotgun (WGS) entry which is preliminary data.</text>
</comment>
<dbReference type="AlphaFoldDB" id="A0A409X1N5"/>
<sequence length="391" mass="43898">MVAKTDIRDLLREWRSARFFDNQLAFEEAAQSLKGQGPPLVEARPGTGSRASTWTMFDLNTNEEAIFVHAAVWDSNTNLETGNFVPSGEKASSSLSENRVQNVVGFKCDVSYTLNTLEDPSLYDHIEAFEKYIQGLDDFNKSHRERSRWQDGSRRETYIISSKLFLRKSMRPRAPDFEPHEWLQRGLAAQKREDYVLNPDRPSYFDLVNDIPVKLENADPPRFKKGDLVWFAFKLSFFVSKESWSSEITPLEFMRVVAVKDISYDGVSDRDGYEEGDDDGDDNDDGPKRLLEGRQVVRMPRGSIDGSDTSSVKRKSGEQSEAETLDGSDGSVSGNGSIDLKKDVKANGKAKGGDVQAVKPVKTEAKVPLFLPEAEEIATPPKKRLRKATKA</sequence>
<evidence type="ECO:0000313" key="2">
    <source>
        <dbReference type="EMBL" id="PPQ84651.1"/>
    </source>
</evidence>